<feature type="compositionally biased region" description="Polar residues" evidence="2">
    <location>
        <begin position="239"/>
        <end position="248"/>
    </location>
</feature>
<evidence type="ECO:0000313" key="4">
    <source>
        <dbReference type="Proteomes" id="UP000265140"/>
    </source>
</evidence>
<protein>
    <recommendedName>
        <fullName evidence="5">Discs, large (Drosophila) homolog-associated protein 5</fullName>
    </recommendedName>
</protein>
<reference evidence="3" key="2">
    <citation type="submission" date="2020-02" db="EMBL/GenBank/DDBJ databases">
        <title>Esox lucius (northern pike) genome, fEsoLuc1, primary haplotype.</title>
        <authorList>
            <person name="Myers G."/>
            <person name="Karagic N."/>
            <person name="Meyer A."/>
            <person name="Pippel M."/>
            <person name="Reichard M."/>
            <person name="Winkler S."/>
            <person name="Tracey A."/>
            <person name="Sims Y."/>
            <person name="Howe K."/>
            <person name="Rhie A."/>
            <person name="Formenti G."/>
            <person name="Durbin R."/>
            <person name="Fedrigo O."/>
            <person name="Jarvis E.D."/>
        </authorList>
    </citation>
    <scope>NUCLEOTIDE SEQUENCE [LARGE SCALE GENOMIC DNA]</scope>
</reference>
<feature type="compositionally biased region" description="Low complexity" evidence="2">
    <location>
        <begin position="633"/>
        <end position="650"/>
    </location>
</feature>
<sequence>MEARFGYLRERDTSVDMLRVKLSRRRSRSQKENRDKALNIRRQLDKVPELECSQQDMSVGNVSIMEKKSNAKQARDAAVEERRKKLAHYKEKKELVKEKERREKEKKGVFKVGLYRAQPLASLPQVPAAATKARAVTAAQPQSTRVTRSTVRQQAPKVPQPISTVPVSKKGLVLVEPAAVRSTRKTRTTIVEPLVSAPSTRSANRPLASVIPVVRNKGATTTSNTKQAAAPPAGRGRNTRGNVENNNQAAAKAEKAKKETKAASPPPPIAKKKEDKMEDLAQANPLLPPATVLSSFAPQDFVFQAPAGLSSFKPTPLTPRSADSFFKPSFVLPPVPLWPTDDLVHKMELSAASSVKPVVHSPPRGPSLALLCPPSPQEPAHDLSYFRSVVVSEMEKLTGFCQLWELRVDDSSIPEEMRDRMRTAVGQARLLMKERFGQFTGLMDDCELGRGDKIITCTDLQGFWDMVYYQVEDVNKKFGALKEAESKGWQEESGPPPRPRKVVKKPPGAPVPKPAGGAAAKSRLAAIKAAIKAKQQAADAERASKVAGPDIAVEEPGPAPQEPPVVFQGGFFQVESPAKQTGSARRPSRVTATPTRASLCSVPKFFTPRMTRLSNAACSSPLMLTPACSNLSLTPSSPVQSSLSRVSPLRHVSKESQSEDGPSNQPEQVSGQNDQPEQDSMQEDVACDRSPLVTEPAVGLEESTESCDSERICQSTSNTQQLTNEQHQEAISQSVATEEPGKSDLLAMHEVSSPVAVQPDLPSPSTQDSEQAYHTKLPTSVSSNQSTSPSEGPLSPPCLGTSITESPPVQCHAFSLTVSHTPVCAGPTVASPPLVPSPPPGVSLCDSPGAGVPMTMTPDTSITGGLPGLDFELYLQPTARGSLSPQELGVAEMLSPAVVDIEMESPVSSSGGAPQDNVSSPTAVSNLAQMFTPRTTKPLSDLLLFTPDPMDRVRQSVCPSDLMSFTPPSNGL</sequence>
<dbReference type="GO" id="GO:0007052">
    <property type="term" value="P:mitotic spindle organization"/>
    <property type="evidence" value="ECO:0007669"/>
    <property type="project" value="TreeGrafter"/>
</dbReference>
<evidence type="ECO:0000256" key="1">
    <source>
        <dbReference type="ARBA" id="ARBA00008839"/>
    </source>
</evidence>
<evidence type="ECO:0000256" key="2">
    <source>
        <dbReference type="SAM" id="MobiDB-lite"/>
    </source>
</evidence>
<feature type="region of interest" description="Disordered" evidence="2">
    <location>
        <begin position="136"/>
        <end position="163"/>
    </location>
</feature>
<feature type="compositionally biased region" description="Polar residues" evidence="2">
    <location>
        <begin position="659"/>
        <end position="675"/>
    </location>
</feature>
<dbReference type="Pfam" id="PF03359">
    <property type="entry name" value="GKAP"/>
    <property type="match status" value="1"/>
</dbReference>
<dbReference type="GO" id="GO:0031616">
    <property type="term" value="C:spindle pole centrosome"/>
    <property type="evidence" value="ECO:0007669"/>
    <property type="project" value="TreeGrafter"/>
</dbReference>
<dbReference type="InParanoid" id="A0A3P8YPC7"/>
<dbReference type="GO" id="GO:0051642">
    <property type="term" value="P:centrosome localization"/>
    <property type="evidence" value="ECO:0007669"/>
    <property type="project" value="TreeGrafter"/>
</dbReference>
<dbReference type="GO" id="GO:0005634">
    <property type="term" value="C:nucleus"/>
    <property type="evidence" value="ECO:0007669"/>
    <property type="project" value="TreeGrafter"/>
</dbReference>
<feature type="compositionally biased region" description="Polar residues" evidence="2">
    <location>
        <begin position="218"/>
        <end position="227"/>
    </location>
</feature>
<dbReference type="GO" id="GO:0023052">
    <property type="term" value="P:signaling"/>
    <property type="evidence" value="ECO:0007669"/>
    <property type="project" value="InterPro"/>
</dbReference>
<dbReference type="PANTHER" id="PTHR12353:SF1">
    <property type="entry name" value="DISKS LARGE-ASSOCIATED PROTEIN 5"/>
    <property type="match status" value="1"/>
</dbReference>
<feature type="region of interest" description="Disordered" evidence="2">
    <location>
        <begin position="633"/>
        <end position="739"/>
    </location>
</feature>
<accession>A0A3P8YPC7</accession>
<feature type="region of interest" description="Disordered" evidence="2">
    <location>
        <begin position="754"/>
        <end position="800"/>
    </location>
</feature>
<dbReference type="GO" id="GO:0008017">
    <property type="term" value="F:microtubule binding"/>
    <property type="evidence" value="ECO:0007669"/>
    <property type="project" value="TreeGrafter"/>
</dbReference>
<reference evidence="3" key="4">
    <citation type="submission" date="2025-09" db="UniProtKB">
        <authorList>
            <consortium name="Ensembl"/>
        </authorList>
    </citation>
    <scope>IDENTIFICATION</scope>
</reference>
<dbReference type="AlphaFoldDB" id="A0A3P8YPC7"/>
<dbReference type="Proteomes" id="UP000265140">
    <property type="component" value="Chromosome 5"/>
</dbReference>
<feature type="region of interest" description="Disordered" evidence="2">
    <location>
        <begin position="197"/>
        <end position="275"/>
    </location>
</feature>
<dbReference type="OMA" id="MTPTAFP"/>
<feature type="compositionally biased region" description="Polar residues" evidence="2">
    <location>
        <begin position="141"/>
        <end position="153"/>
    </location>
</feature>
<dbReference type="GeneID" id="105031407"/>
<feature type="region of interest" description="Disordered" evidence="2">
    <location>
        <begin position="61"/>
        <end position="85"/>
    </location>
</feature>
<evidence type="ECO:0008006" key="5">
    <source>
        <dbReference type="Google" id="ProtNLM"/>
    </source>
</evidence>
<reference evidence="3" key="3">
    <citation type="submission" date="2025-08" db="UniProtKB">
        <authorList>
            <consortium name="Ensembl"/>
        </authorList>
    </citation>
    <scope>IDENTIFICATION</scope>
</reference>
<comment type="similarity">
    <text evidence="1">Belongs to the SAPAP family.</text>
</comment>
<dbReference type="GeneTree" id="ENSGT00940000158652"/>
<name>A0A3P8YPC7_ESOLU</name>
<feature type="compositionally biased region" description="Basic and acidic residues" evidence="2">
    <location>
        <begin position="252"/>
        <end position="261"/>
    </location>
</feature>
<reference evidence="4" key="1">
    <citation type="journal article" date="2014" name="PLoS ONE">
        <title>The genome and linkage map of the northern pike (Esox lucius): conserved synteny revealed between the salmonid sister group and the Neoteleostei.</title>
        <authorList>
            <person name="Rondeau E.B."/>
            <person name="Minkley D.R."/>
            <person name="Leong J.S."/>
            <person name="Messmer A.M."/>
            <person name="Jantzen J.R."/>
            <person name="von Schalburg K.R."/>
            <person name="Lemon C."/>
            <person name="Bird N.H."/>
            <person name="Koop B.F."/>
        </authorList>
    </citation>
    <scope>NUCLEOTIDE SEQUENCE</scope>
</reference>
<dbReference type="GO" id="GO:0007346">
    <property type="term" value="P:regulation of mitotic cell cycle"/>
    <property type="evidence" value="ECO:0007669"/>
    <property type="project" value="TreeGrafter"/>
</dbReference>
<dbReference type="GO" id="GO:0051382">
    <property type="term" value="P:kinetochore assembly"/>
    <property type="evidence" value="ECO:0007669"/>
    <property type="project" value="TreeGrafter"/>
</dbReference>
<evidence type="ECO:0000313" key="3">
    <source>
        <dbReference type="Ensembl" id="ENSELUP00000018415.3"/>
    </source>
</evidence>
<feature type="compositionally biased region" description="Polar residues" evidence="2">
    <location>
        <begin position="763"/>
        <end position="772"/>
    </location>
</feature>
<dbReference type="Ensembl" id="ENSELUT00000028292.3">
    <property type="protein sequence ID" value="ENSELUP00000018415.3"/>
    <property type="gene ID" value="ENSELUG00000017952.3"/>
</dbReference>
<dbReference type="OrthoDB" id="10023951at2759"/>
<feature type="region of interest" description="Disordered" evidence="2">
    <location>
        <begin position="485"/>
        <end position="519"/>
    </location>
</feature>
<dbReference type="RefSeq" id="XP_010904117.2">
    <property type="nucleotide sequence ID" value="XM_010905815.5"/>
</dbReference>
<keyword evidence="4" id="KW-1185">Reference proteome</keyword>
<organism evidence="3 4">
    <name type="scientific">Esox lucius</name>
    <name type="common">Northern pike</name>
    <dbReference type="NCBI Taxonomy" id="8010"/>
    <lineage>
        <taxon>Eukaryota</taxon>
        <taxon>Metazoa</taxon>
        <taxon>Chordata</taxon>
        <taxon>Craniata</taxon>
        <taxon>Vertebrata</taxon>
        <taxon>Euteleostomi</taxon>
        <taxon>Actinopterygii</taxon>
        <taxon>Neopterygii</taxon>
        <taxon>Teleostei</taxon>
        <taxon>Protacanthopterygii</taxon>
        <taxon>Esociformes</taxon>
        <taxon>Esocidae</taxon>
        <taxon>Esox</taxon>
    </lineage>
</organism>
<dbReference type="Bgee" id="ENSELUG00000017952">
    <property type="expression patterns" value="Expressed in ovary and 12 other cell types or tissues"/>
</dbReference>
<dbReference type="GO" id="GO:0007059">
    <property type="term" value="P:chromosome segregation"/>
    <property type="evidence" value="ECO:0007669"/>
    <property type="project" value="TreeGrafter"/>
</dbReference>
<dbReference type="GO" id="GO:0005737">
    <property type="term" value="C:cytoplasm"/>
    <property type="evidence" value="ECO:0007669"/>
    <property type="project" value="TreeGrafter"/>
</dbReference>
<dbReference type="InterPro" id="IPR005026">
    <property type="entry name" value="SAPAP"/>
</dbReference>
<proteinExistence type="inferred from homology"/>
<gene>
    <name evidence="3" type="primary">DLGAP5</name>
</gene>
<feature type="compositionally biased region" description="Basic and acidic residues" evidence="2">
    <location>
        <begin position="65"/>
        <end position="85"/>
    </location>
</feature>
<feature type="compositionally biased region" description="Polar residues" evidence="2">
    <location>
        <begin position="712"/>
        <end position="736"/>
    </location>
</feature>
<feature type="compositionally biased region" description="Low complexity" evidence="2">
    <location>
        <begin position="778"/>
        <end position="790"/>
    </location>
</feature>
<dbReference type="PANTHER" id="PTHR12353">
    <property type="entry name" value="DISKS LARGE-ASSOCIATED PROTEIN DAP SAP90/PSD-95-ASSOCIATED PROTEIN"/>
    <property type="match status" value="1"/>
</dbReference>